<reference evidence="1 2" key="1">
    <citation type="submission" date="2008-07" db="EMBL/GenBank/DDBJ databases">
        <authorList>
            <person name="El-Sayed N."/>
            <person name="Caler E."/>
            <person name="Inman J."/>
            <person name="Amedeo P."/>
            <person name="Hass B."/>
            <person name="Wortman J."/>
        </authorList>
    </citation>
    <scope>NUCLEOTIDE SEQUENCE [LARGE SCALE GENOMIC DNA]</scope>
    <source>
        <strain evidence="2">ATCC 50983 / TXsc</strain>
    </source>
</reference>
<dbReference type="Proteomes" id="UP000007800">
    <property type="component" value="Unassembled WGS sequence"/>
</dbReference>
<dbReference type="RefSeq" id="XP_002772763.1">
    <property type="nucleotide sequence ID" value="XM_002772717.1"/>
</dbReference>
<protein>
    <submittedName>
        <fullName evidence="1">Uncharacterized protein</fullName>
    </submittedName>
</protein>
<name>C5LFB4_PERM5</name>
<evidence type="ECO:0000313" key="2">
    <source>
        <dbReference type="Proteomes" id="UP000007800"/>
    </source>
</evidence>
<feature type="non-terminal residue" evidence="1">
    <location>
        <position position="1"/>
    </location>
</feature>
<sequence length="144" mass="15926">ISLWHKLLSKWLGEGVFTCDIPAFKEACSVRVKPAQAALQAGNSGLMSGGRTSPQSGFDSERYGELYKALVQDIVEVWQRRNCSVLEEIQLLSAKQWETLIEQAGLSLPTKLSAVTVSQLAESDFFHSEFIRQCIDSVKESTSS</sequence>
<accession>C5LFB4</accession>
<proteinExistence type="predicted"/>
<evidence type="ECO:0000313" key="1">
    <source>
        <dbReference type="EMBL" id="EER04579.1"/>
    </source>
</evidence>
<keyword evidence="2" id="KW-1185">Reference proteome</keyword>
<dbReference type="GeneID" id="9037633"/>
<gene>
    <name evidence="1" type="ORF">Pmar_PMAR000394</name>
</gene>
<dbReference type="InParanoid" id="C5LFB4"/>
<dbReference type="EMBL" id="GG681426">
    <property type="protein sequence ID" value="EER04579.1"/>
    <property type="molecule type" value="Genomic_DNA"/>
</dbReference>
<organism evidence="2">
    <name type="scientific">Perkinsus marinus (strain ATCC 50983 / TXsc)</name>
    <dbReference type="NCBI Taxonomy" id="423536"/>
    <lineage>
        <taxon>Eukaryota</taxon>
        <taxon>Sar</taxon>
        <taxon>Alveolata</taxon>
        <taxon>Perkinsozoa</taxon>
        <taxon>Perkinsea</taxon>
        <taxon>Perkinsida</taxon>
        <taxon>Perkinsidae</taxon>
        <taxon>Perkinsus</taxon>
    </lineage>
</organism>
<dbReference type="AlphaFoldDB" id="C5LFB4"/>